<keyword evidence="2" id="KW-1185">Reference proteome</keyword>
<evidence type="ECO:0000313" key="1">
    <source>
        <dbReference type="EMBL" id="KER19098.1"/>
    </source>
</evidence>
<dbReference type="CTD" id="20326177"/>
<accession>A0A074YWP6</accession>
<dbReference type="RefSeq" id="XP_009177155.1">
    <property type="nucleotide sequence ID" value="XM_009178891.1"/>
</dbReference>
<name>A0A074YWP6_OPIVI</name>
<proteinExistence type="predicted"/>
<reference evidence="1 2" key="1">
    <citation type="submission" date="2013-11" db="EMBL/GenBank/DDBJ databases">
        <title>Opisthorchis viverrini - life in the bile duct.</title>
        <authorList>
            <person name="Young N.D."/>
            <person name="Nagarajan N."/>
            <person name="Lin S.J."/>
            <person name="Korhonen P.K."/>
            <person name="Jex A.R."/>
            <person name="Hall R.S."/>
            <person name="Safavi-Hemami H."/>
            <person name="Kaewkong W."/>
            <person name="Bertrand D."/>
            <person name="Gao S."/>
            <person name="Seet Q."/>
            <person name="Wongkham S."/>
            <person name="Teh B.T."/>
            <person name="Wongkham C."/>
            <person name="Intapan P.M."/>
            <person name="Maleewong W."/>
            <person name="Yang X."/>
            <person name="Hu M."/>
            <person name="Wang Z."/>
            <person name="Hofmann A."/>
            <person name="Sternberg P.W."/>
            <person name="Tan P."/>
            <person name="Wang J."/>
            <person name="Gasser R.B."/>
        </authorList>
    </citation>
    <scope>NUCLEOTIDE SEQUENCE [LARGE SCALE GENOMIC DNA]</scope>
</reference>
<sequence>MPVGHKAKISLESWNLLNDNIEQQSLALSIDFPQKCRGVVDLDRWKASELRQFPLFIRPVVLRDILHCDFYECFKPFNFSHDNMLIFLIDVFKVSVSKFAAIYGPSHLVYNIHLFSRLFKFVKLYGSLDRFSCFPYESELGAIEALHTWSKTTGRSALPPTVRACGIGCCRKEDIFG</sequence>
<dbReference type="Proteomes" id="UP000054324">
    <property type="component" value="Unassembled WGS sequence"/>
</dbReference>
<gene>
    <name evidence="1" type="ORF">T265_12009</name>
</gene>
<dbReference type="GeneID" id="20326177"/>
<dbReference type="EMBL" id="KL597335">
    <property type="protein sequence ID" value="KER19098.1"/>
    <property type="molecule type" value="Genomic_DNA"/>
</dbReference>
<dbReference type="AlphaFoldDB" id="A0A074YWP6"/>
<dbReference type="KEGG" id="ovi:T265_12009"/>
<organism evidence="1 2">
    <name type="scientific">Opisthorchis viverrini</name>
    <name type="common">Southeast Asian liver fluke</name>
    <dbReference type="NCBI Taxonomy" id="6198"/>
    <lineage>
        <taxon>Eukaryota</taxon>
        <taxon>Metazoa</taxon>
        <taxon>Spiralia</taxon>
        <taxon>Lophotrochozoa</taxon>
        <taxon>Platyhelminthes</taxon>
        <taxon>Trematoda</taxon>
        <taxon>Digenea</taxon>
        <taxon>Opisthorchiida</taxon>
        <taxon>Opisthorchiata</taxon>
        <taxon>Opisthorchiidae</taxon>
        <taxon>Opisthorchis</taxon>
    </lineage>
</organism>
<protein>
    <submittedName>
        <fullName evidence="1">Uncharacterized protein</fullName>
    </submittedName>
</protein>
<evidence type="ECO:0000313" key="2">
    <source>
        <dbReference type="Proteomes" id="UP000054324"/>
    </source>
</evidence>
<dbReference type="OrthoDB" id="10036512at2759"/>